<comment type="subcellular location">
    <subcellularLocation>
        <location evidence="6">Cytoplasm</location>
    </subcellularLocation>
</comment>
<dbReference type="Proteomes" id="UP000327194">
    <property type="component" value="Chromosome"/>
</dbReference>
<organism evidence="8 10">
    <name type="scientific">Fructilactobacillus fructivorans</name>
    <dbReference type="NCBI Taxonomy" id="1614"/>
    <lineage>
        <taxon>Bacteria</taxon>
        <taxon>Bacillati</taxon>
        <taxon>Bacillota</taxon>
        <taxon>Bacilli</taxon>
        <taxon>Lactobacillales</taxon>
        <taxon>Lactobacillaceae</taxon>
        <taxon>Fructilactobacillus</taxon>
    </lineage>
</organism>
<evidence type="ECO:0000256" key="4">
    <source>
        <dbReference type="ARBA" id="ARBA00023172"/>
    </source>
</evidence>
<evidence type="ECO:0000313" key="9">
    <source>
        <dbReference type="EMBL" id="QFX92873.1"/>
    </source>
</evidence>
<gene>
    <name evidence="6 9" type="primary">ruvA</name>
    <name evidence="9" type="ORF">LF543_04650</name>
    <name evidence="8" type="ORF">LfDm3_0801</name>
</gene>
<dbReference type="InterPro" id="IPR010994">
    <property type="entry name" value="RuvA_2-like"/>
</dbReference>
<dbReference type="InterPro" id="IPR036267">
    <property type="entry name" value="RuvA_C_sf"/>
</dbReference>
<dbReference type="SUPFAM" id="SSF47781">
    <property type="entry name" value="RuvA domain 2-like"/>
    <property type="match status" value="1"/>
</dbReference>
<feature type="region of interest" description="Domain II" evidence="6">
    <location>
        <begin position="62"/>
        <end position="139"/>
    </location>
</feature>
<dbReference type="GO" id="GO:0009378">
    <property type="term" value="F:four-way junction helicase activity"/>
    <property type="evidence" value="ECO:0007669"/>
    <property type="project" value="InterPro"/>
</dbReference>
<evidence type="ECO:0000313" key="11">
    <source>
        <dbReference type="Proteomes" id="UP000327194"/>
    </source>
</evidence>
<dbReference type="GO" id="GO:0016787">
    <property type="term" value="F:hydrolase activity"/>
    <property type="evidence" value="ECO:0007669"/>
    <property type="project" value="UniProtKB-KW"/>
</dbReference>
<keyword evidence="8" id="KW-0067">ATP-binding</keyword>
<protein>
    <recommendedName>
        <fullName evidence="6">Holliday junction branch migration complex subunit RuvA</fullName>
    </recommendedName>
</protein>
<dbReference type="Pfam" id="PF14520">
    <property type="entry name" value="HHH_5"/>
    <property type="match status" value="1"/>
</dbReference>
<keyword evidence="9" id="KW-0378">Hydrolase</keyword>
<dbReference type="EMBL" id="CP045562">
    <property type="protein sequence ID" value="QFX92873.1"/>
    <property type="molecule type" value="Genomic_DNA"/>
</dbReference>
<dbReference type="EMBL" id="JOJZ01000019">
    <property type="protein sequence ID" value="KID41559.1"/>
    <property type="molecule type" value="Genomic_DNA"/>
</dbReference>
<dbReference type="HAMAP" id="MF_00031">
    <property type="entry name" value="DNA_HJ_migration_RuvA"/>
    <property type="match status" value="1"/>
</dbReference>
<keyword evidence="8" id="KW-0347">Helicase</keyword>
<dbReference type="GO" id="GO:0005524">
    <property type="term" value="F:ATP binding"/>
    <property type="evidence" value="ECO:0007669"/>
    <property type="project" value="InterPro"/>
</dbReference>
<dbReference type="Gene3D" id="1.10.150.20">
    <property type="entry name" value="5' to 3' exonuclease, C-terminal subdomain"/>
    <property type="match status" value="1"/>
</dbReference>
<dbReference type="OrthoDB" id="5293449at2"/>
<keyword evidence="4 6" id="KW-0233">DNA recombination</keyword>
<dbReference type="CDD" id="cd14332">
    <property type="entry name" value="UBA_RuvA_C"/>
    <property type="match status" value="1"/>
</dbReference>
<accession>A0A0C1M5S3</accession>
<comment type="similarity">
    <text evidence="6">Belongs to the RuvA family.</text>
</comment>
<proteinExistence type="inferred from homology"/>
<dbReference type="InterPro" id="IPR012340">
    <property type="entry name" value="NA-bd_OB-fold"/>
</dbReference>
<dbReference type="Gene3D" id="1.10.8.10">
    <property type="entry name" value="DNA helicase RuvA subunit, C-terminal domain"/>
    <property type="match status" value="1"/>
</dbReference>
<dbReference type="Pfam" id="PF01330">
    <property type="entry name" value="RuvA_N"/>
    <property type="match status" value="1"/>
</dbReference>
<dbReference type="RefSeq" id="WP_010022001.1">
    <property type="nucleotide sequence ID" value="NZ_AZDS01000003.1"/>
</dbReference>
<dbReference type="PATRIC" id="fig|1614.10.peg.283"/>
<evidence type="ECO:0000313" key="8">
    <source>
        <dbReference type="EMBL" id="KID41559.1"/>
    </source>
</evidence>
<evidence type="ECO:0000256" key="2">
    <source>
        <dbReference type="ARBA" id="ARBA00022763"/>
    </source>
</evidence>
<sequence>MYEYLYGMITNVSPKYIVLDVNGVGYLIYVANPYHYDTDQQVRVYIHQSVSDNGVALYGFITLEDKQLFEQLLNVSGIGSKSALAIMAGNDSNGLVRAINVGNIKYLTKFPGIGKKTAQQIVLDLKDKITSNDVFTGNVSVDDVEDTGNKQLDDALSALQALGFKQREVDKIKAKLQEVEEDYTTDQYISAGLKLLTK</sequence>
<dbReference type="InterPro" id="IPR000085">
    <property type="entry name" value="RuvA"/>
</dbReference>
<comment type="caution">
    <text evidence="6">Lacks conserved residue(s) required for the propagation of feature annotation.</text>
</comment>
<dbReference type="GO" id="GO:0005737">
    <property type="term" value="C:cytoplasm"/>
    <property type="evidence" value="ECO:0007669"/>
    <property type="project" value="UniProtKB-SubCell"/>
</dbReference>
<dbReference type="InterPro" id="IPR003583">
    <property type="entry name" value="Hlx-hairpin-Hlx_DNA-bd_motif"/>
</dbReference>
<keyword evidence="3 6" id="KW-0238">DNA-binding</keyword>
<dbReference type="GO" id="GO:0000400">
    <property type="term" value="F:four-way junction DNA binding"/>
    <property type="evidence" value="ECO:0007669"/>
    <property type="project" value="UniProtKB-UniRule"/>
</dbReference>
<dbReference type="GO" id="GO:0048476">
    <property type="term" value="C:Holliday junction resolvase complex"/>
    <property type="evidence" value="ECO:0007669"/>
    <property type="project" value="UniProtKB-UniRule"/>
</dbReference>
<dbReference type="Proteomes" id="UP000031397">
    <property type="component" value="Unassembled WGS sequence"/>
</dbReference>
<reference evidence="8 10" key="1">
    <citation type="submission" date="2014-06" db="EMBL/GenBank/DDBJ databases">
        <title>Functional and comparative genomic analyses of the Drosophila gut microbiota identify candidate symbiosis factors.</title>
        <authorList>
            <person name="Newell P.D."/>
            <person name="Chaston J.M."/>
            <person name="Douglas A.E."/>
        </authorList>
    </citation>
    <scope>NUCLEOTIDE SEQUENCE [LARGE SCALE GENOMIC DNA]</scope>
    <source>
        <strain evidence="8 10">DmCS_002</strain>
    </source>
</reference>
<evidence type="ECO:0000256" key="5">
    <source>
        <dbReference type="ARBA" id="ARBA00023204"/>
    </source>
</evidence>
<dbReference type="GeneID" id="74913466"/>
<dbReference type="Gene3D" id="2.40.50.140">
    <property type="entry name" value="Nucleic acid-binding proteins"/>
    <property type="match status" value="1"/>
</dbReference>
<keyword evidence="8" id="KW-0547">Nucleotide-binding</keyword>
<keyword evidence="2 6" id="KW-0227">DNA damage</keyword>
<dbReference type="SMART" id="SM00278">
    <property type="entry name" value="HhH1"/>
    <property type="match status" value="2"/>
</dbReference>
<dbReference type="NCBIfam" id="TIGR00084">
    <property type="entry name" value="ruvA"/>
    <property type="match status" value="1"/>
</dbReference>
<evidence type="ECO:0000259" key="7">
    <source>
        <dbReference type="SMART" id="SM00278"/>
    </source>
</evidence>
<evidence type="ECO:0000313" key="10">
    <source>
        <dbReference type="Proteomes" id="UP000031397"/>
    </source>
</evidence>
<dbReference type="GO" id="GO:0006281">
    <property type="term" value="P:DNA repair"/>
    <property type="evidence" value="ECO:0007669"/>
    <property type="project" value="UniProtKB-UniRule"/>
</dbReference>
<evidence type="ECO:0000256" key="1">
    <source>
        <dbReference type="ARBA" id="ARBA00022490"/>
    </source>
</evidence>
<reference evidence="9 11" key="2">
    <citation type="submission" date="2019-10" db="EMBL/GenBank/DDBJ databases">
        <title>Genome sequencing of Lactobacillus fructivorans.</title>
        <authorList>
            <person name="Kim K."/>
        </authorList>
    </citation>
    <scope>NUCLEOTIDE SEQUENCE [LARGE SCALE GENOMIC DNA]</scope>
    <source>
        <strain evidence="9 11">LF543</strain>
    </source>
</reference>
<dbReference type="GO" id="GO:0009379">
    <property type="term" value="C:Holliday junction helicase complex"/>
    <property type="evidence" value="ECO:0007669"/>
    <property type="project" value="InterPro"/>
</dbReference>
<dbReference type="InterPro" id="IPR013849">
    <property type="entry name" value="DNA_helicase_Holl-junc_RuvA_I"/>
</dbReference>
<dbReference type="SUPFAM" id="SSF46929">
    <property type="entry name" value="DNA helicase RuvA subunit, C-terminal domain"/>
    <property type="match status" value="1"/>
</dbReference>
<evidence type="ECO:0000256" key="6">
    <source>
        <dbReference type="HAMAP-Rule" id="MF_00031"/>
    </source>
</evidence>
<dbReference type="KEGG" id="lfv:LF543_04650"/>
<dbReference type="SUPFAM" id="SSF50249">
    <property type="entry name" value="Nucleic acid-binding proteins"/>
    <property type="match status" value="1"/>
</dbReference>
<comment type="function">
    <text evidence="6">The RuvA-RuvB-RuvC complex processes Holliday junction (HJ) DNA during genetic recombination and DNA repair, while the RuvA-RuvB complex plays an important role in the rescue of blocked DNA replication forks via replication fork reversal (RFR). RuvA specifically binds to HJ cruciform DNA, conferring on it an open structure. The RuvB hexamer acts as an ATP-dependent pump, pulling dsDNA into and through the RuvAB complex. HJ branch migration allows RuvC to scan DNA until it finds its consensus sequence, where it cleaves and resolves the cruciform DNA.</text>
</comment>
<name>A0A0C1M5S3_9LACO</name>
<dbReference type="InterPro" id="IPR011114">
    <property type="entry name" value="RuvA_C"/>
</dbReference>
<keyword evidence="10" id="KW-1185">Reference proteome</keyword>
<keyword evidence="1 6" id="KW-0963">Cytoplasm</keyword>
<keyword evidence="5 6" id="KW-0234">DNA repair</keyword>
<dbReference type="GO" id="GO:0006310">
    <property type="term" value="P:DNA recombination"/>
    <property type="evidence" value="ECO:0007669"/>
    <property type="project" value="UniProtKB-UniRule"/>
</dbReference>
<feature type="domain" description="Helix-hairpin-helix DNA-binding motif class 1" evidence="7">
    <location>
        <begin position="105"/>
        <end position="124"/>
    </location>
</feature>
<feature type="domain" description="Helix-hairpin-helix DNA-binding motif class 1" evidence="7">
    <location>
        <begin position="70"/>
        <end position="89"/>
    </location>
</feature>
<comment type="domain">
    <text evidence="6">Has three domains with a flexible linker between the domains II and III and assumes an 'L' shape. Domain III is highly mobile and contacts RuvB.</text>
</comment>
<evidence type="ECO:0000256" key="3">
    <source>
        <dbReference type="ARBA" id="ARBA00023125"/>
    </source>
</evidence>
<feature type="region of interest" description="Domain III" evidence="6">
    <location>
        <begin position="147"/>
        <end position="198"/>
    </location>
</feature>
<dbReference type="AlphaFoldDB" id="A0A0C1M5S3"/>
<comment type="subunit">
    <text evidence="6">Homotetramer. Forms an RuvA(8)-RuvB(12)-Holliday junction (HJ) complex. HJ DNA is sandwiched between 2 RuvA tetramers; dsDNA enters through RuvA and exits via RuvB. An RuvB hexamer assembles on each DNA strand where it exits the tetramer. Each RuvB hexamer is contacted by two RuvA subunits (via domain III) on 2 adjacent RuvB subunits; this complex drives branch migration. In the full resolvosome a probable DNA-RuvA(4)-RuvB(12)-RuvC(2) complex forms which resolves the HJ.</text>
</comment>
<dbReference type="Pfam" id="PF07499">
    <property type="entry name" value="RuvA_C"/>
    <property type="match status" value="1"/>
</dbReference>